<proteinExistence type="predicted"/>
<evidence type="ECO:0000256" key="1">
    <source>
        <dbReference type="SAM" id="MobiDB-lite"/>
    </source>
</evidence>
<organism evidence="2 3">
    <name type="scientific">Flagellimonas oceani</name>
    <dbReference type="NCBI Taxonomy" id="2698672"/>
    <lineage>
        <taxon>Bacteria</taxon>
        <taxon>Pseudomonadati</taxon>
        <taxon>Bacteroidota</taxon>
        <taxon>Flavobacteriia</taxon>
        <taxon>Flavobacteriales</taxon>
        <taxon>Flavobacteriaceae</taxon>
        <taxon>Flagellimonas</taxon>
    </lineage>
</organism>
<dbReference type="KEGG" id="mut:GVT53_04030"/>
<name>A0A6G7J058_9FLAO</name>
<evidence type="ECO:0000313" key="3">
    <source>
        <dbReference type="Proteomes" id="UP000502928"/>
    </source>
</evidence>
<sequence>MPKKLTLFILINFSLLTFGQQERTDLNDFFTKSEIEDLNLIAEFFQTELCGIADSTKFESCIKESLADIADWKQTYIQDKISWRKHKKLYSKISDSTFQRIWGLCKTWRTIEPKYEYKSICFSQNENFITFLKKVGESNPYLESYAEKLEKVGSFESGNFLVWNIIEHPQNWHLGDRKVQIVLAIHFLTQNDKQKRDKKALRLEKRDIRKMKRNRKKKNRKKTLPDYGFNLLRSRPN</sequence>
<keyword evidence="3" id="KW-1185">Reference proteome</keyword>
<accession>A0A6G7J058</accession>
<dbReference type="Proteomes" id="UP000502928">
    <property type="component" value="Chromosome"/>
</dbReference>
<feature type="region of interest" description="Disordered" evidence="1">
    <location>
        <begin position="210"/>
        <end position="237"/>
    </location>
</feature>
<feature type="compositionally biased region" description="Basic residues" evidence="1">
    <location>
        <begin position="210"/>
        <end position="222"/>
    </location>
</feature>
<reference evidence="2 3" key="1">
    <citation type="submission" date="2020-02" db="EMBL/GenBank/DDBJ databases">
        <title>Complete genome of Muricauda sp. 501str8.</title>
        <authorList>
            <person name="Dong B."/>
            <person name="Zhu S."/>
            <person name="Yang J."/>
            <person name="Chen J."/>
        </authorList>
    </citation>
    <scope>NUCLEOTIDE SEQUENCE [LARGE SCALE GENOMIC DNA]</scope>
    <source>
        <strain evidence="2 3">501str8</strain>
    </source>
</reference>
<dbReference type="AlphaFoldDB" id="A0A6G7J058"/>
<dbReference type="EMBL" id="CP049616">
    <property type="protein sequence ID" value="QII43877.1"/>
    <property type="molecule type" value="Genomic_DNA"/>
</dbReference>
<protein>
    <submittedName>
        <fullName evidence="2">Uncharacterized protein</fullName>
    </submittedName>
</protein>
<evidence type="ECO:0000313" key="2">
    <source>
        <dbReference type="EMBL" id="QII43877.1"/>
    </source>
</evidence>
<gene>
    <name evidence="2" type="ORF">GVT53_04030</name>
</gene>
<dbReference type="RefSeq" id="WP_166247538.1">
    <property type="nucleotide sequence ID" value="NZ_CP049616.1"/>
</dbReference>